<name>A0A0V1GE71_9BILA</name>
<dbReference type="EMBL" id="JYDP01002743">
    <property type="protein sequence ID" value="KRY96534.1"/>
    <property type="molecule type" value="Genomic_DNA"/>
</dbReference>
<feature type="non-terminal residue" evidence="1">
    <location>
        <position position="55"/>
    </location>
</feature>
<organism evidence="1 2">
    <name type="scientific">Trichinella zimbabwensis</name>
    <dbReference type="NCBI Taxonomy" id="268475"/>
    <lineage>
        <taxon>Eukaryota</taxon>
        <taxon>Metazoa</taxon>
        <taxon>Ecdysozoa</taxon>
        <taxon>Nematoda</taxon>
        <taxon>Enoplea</taxon>
        <taxon>Dorylaimia</taxon>
        <taxon>Trichinellida</taxon>
        <taxon>Trichinellidae</taxon>
        <taxon>Trichinella</taxon>
    </lineage>
</organism>
<keyword evidence="2" id="KW-1185">Reference proteome</keyword>
<dbReference type="AlphaFoldDB" id="A0A0V1GE71"/>
<dbReference type="Proteomes" id="UP000055024">
    <property type="component" value="Unassembled WGS sequence"/>
</dbReference>
<evidence type="ECO:0000313" key="2">
    <source>
        <dbReference type="Proteomes" id="UP000055024"/>
    </source>
</evidence>
<accession>A0A0V1GE71</accession>
<proteinExistence type="predicted"/>
<evidence type="ECO:0000313" key="1">
    <source>
        <dbReference type="EMBL" id="KRY96534.1"/>
    </source>
</evidence>
<protein>
    <submittedName>
        <fullName evidence="1">Uncharacterized protein</fullName>
    </submittedName>
</protein>
<gene>
    <name evidence="1" type="ORF">T11_17026</name>
</gene>
<reference evidence="1 2" key="1">
    <citation type="submission" date="2015-01" db="EMBL/GenBank/DDBJ databases">
        <title>Evolution of Trichinella species and genotypes.</title>
        <authorList>
            <person name="Korhonen P.K."/>
            <person name="Edoardo P."/>
            <person name="Giuseppe L.R."/>
            <person name="Gasser R.B."/>
        </authorList>
    </citation>
    <scope>NUCLEOTIDE SEQUENCE [LARGE SCALE GENOMIC DNA]</scope>
    <source>
        <strain evidence="1">ISS1029</strain>
    </source>
</reference>
<comment type="caution">
    <text evidence="1">The sequence shown here is derived from an EMBL/GenBank/DDBJ whole genome shotgun (WGS) entry which is preliminary data.</text>
</comment>
<sequence length="55" mass="6514">MNFFYILWFVISEISLELHRTLKAVLGYALALRGGRRGLDLTLHVLINVAWRRYH</sequence>